<dbReference type="AlphaFoldDB" id="A0A081N569"/>
<evidence type="ECO:0008006" key="3">
    <source>
        <dbReference type="Google" id="ProtNLM"/>
    </source>
</evidence>
<proteinExistence type="predicted"/>
<evidence type="ECO:0000313" key="1">
    <source>
        <dbReference type="EMBL" id="KEQ13592.1"/>
    </source>
</evidence>
<protein>
    <recommendedName>
        <fullName evidence="3">AlpA family transcriptional regulator</fullName>
    </recommendedName>
</protein>
<sequence>MTNTNLQTYLTRKEVLTRYGIGNTTLYRWMNDEDIQFPKSYSMGIRCARWKITELEEWEQQRKAAND</sequence>
<name>A0A081N569_9GAMM</name>
<gene>
    <name evidence="1" type="ORF">GZ77_14835</name>
</gene>
<dbReference type="InterPro" id="IPR010260">
    <property type="entry name" value="AlpA"/>
</dbReference>
<dbReference type="Proteomes" id="UP000028006">
    <property type="component" value="Unassembled WGS sequence"/>
</dbReference>
<accession>A0A081N569</accession>
<organism evidence="1 2">
    <name type="scientific">Endozoicomonas montiporae</name>
    <dbReference type="NCBI Taxonomy" id="1027273"/>
    <lineage>
        <taxon>Bacteria</taxon>
        <taxon>Pseudomonadati</taxon>
        <taxon>Pseudomonadota</taxon>
        <taxon>Gammaproteobacteria</taxon>
        <taxon>Oceanospirillales</taxon>
        <taxon>Endozoicomonadaceae</taxon>
        <taxon>Endozoicomonas</taxon>
    </lineage>
</organism>
<dbReference type="Gene3D" id="1.10.238.160">
    <property type="match status" value="1"/>
</dbReference>
<dbReference type="RefSeq" id="WP_034876593.1">
    <property type="nucleotide sequence ID" value="NZ_JOKG01000003.1"/>
</dbReference>
<keyword evidence="2" id="KW-1185">Reference proteome</keyword>
<dbReference type="Pfam" id="PF05930">
    <property type="entry name" value="Phage_AlpA"/>
    <property type="match status" value="1"/>
</dbReference>
<comment type="caution">
    <text evidence="1">The sequence shown here is derived from an EMBL/GenBank/DDBJ whole genome shotgun (WGS) entry which is preliminary data.</text>
</comment>
<evidence type="ECO:0000313" key="2">
    <source>
        <dbReference type="Proteomes" id="UP000028006"/>
    </source>
</evidence>
<reference evidence="1 2" key="1">
    <citation type="submission" date="2014-06" db="EMBL/GenBank/DDBJ databases">
        <title>Whole Genome Sequences of Three Symbiotic Endozoicomonas Bacteria.</title>
        <authorList>
            <person name="Neave M.J."/>
            <person name="Apprill A."/>
            <person name="Voolstra C.R."/>
        </authorList>
    </citation>
    <scope>NUCLEOTIDE SEQUENCE [LARGE SCALE GENOMIC DNA]</scope>
    <source>
        <strain evidence="1 2">LMG 24815</strain>
    </source>
</reference>
<dbReference type="EMBL" id="JOKG01000003">
    <property type="protein sequence ID" value="KEQ13592.1"/>
    <property type="molecule type" value="Genomic_DNA"/>
</dbReference>